<sequence length="87" mass="10243">MAKKQTTVEIQGTEYTFQHPGVRESVRLRDRSKNKNGQLVEEKYYQELMTHVIVQPKVNWDYFDEHPEAFDDVMLAAVEFLNPPSDK</sequence>
<evidence type="ECO:0000313" key="2">
    <source>
        <dbReference type="Proteomes" id="UP001154322"/>
    </source>
</evidence>
<evidence type="ECO:0000313" key="1">
    <source>
        <dbReference type="EMBL" id="CAH8248622.1"/>
    </source>
</evidence>
<comment type="caution">
    <text evidence="1">The sequence shown here is derived from an EMBL/GenBank/DDBJ whole genome shotgun (WGS) entry which is preliminary data.</text>
</comment>
<dbReference type="Proteomes" id="UP001154322">
    <property type="component" value="Unassembled WGS sequence"/>
</dbReference>
<gene>
    <name evidence="1" type="ORF">WJ0W_005806</name>
</gene>
<reference evidence="1" key="1">
    <citation type="submission" date="2022-06" db="EMBL/GenBank/DDBJ databases">
        <authorList>
            <person name="Dietemann V."/>
            <person name="Ory F."/>
            <person name="Dainat B."/>
            <person name="Oberhansli S."/>
        </authorList>
    </citation>
    <scope>NUCLEOTIDE SEQUENCE</scope>
    <source>
        <strain evidence="1">Ena-SAMPLE-TAB-26-04-2022-14:26:32:270-5432</strain>
    </source>
</reference>
<evidence type="ECO:0008006" key="3">
    <source>
        <dbReference type="Google" id="ProtNLM"/>
    </source>
</evidence>
<protein>
    <recommendedName>
        <fullName evidence="3">Phage protein</fullName>
    </recommendedName>
</protein>
<dbReference type="RefSeq" id="WP_213430235.1">
    <property type="nucleotide sequence ID" value="NZ_AP031286.1"/>
</dbReference>
<proteinExistence type="predicted"/>
<dbReference type="EMBL" id="CALYLO010000012">
    <property type="protein sequence ID" value="CAH8248622.1"/>
    <property type="molecule type" value="Genomic_DNA"/>
</dbReference>
<keyword evidence="2" id="KW-1185">Reference proteome</keyword>
<organism evidence="1 2">
    <name type="scientific">Paenibacillus melissococcoides</name>
    <dbReference type="NCBI Taxonomy" id="2912268"/>
    <lineage>
        <taxon>Bacteria</taxon>
        <taxon>Bacillati</taxon>
        <taxon>Bacillota</taxon>
        <taxon>Bacilli</taxon>
        <taxon>Bacillales</taxon>
        <taxon>Paenibacillaceae</taxon>
        <taxon>Paenibacillus</taxon>
    </lineage>
</organism>
<name>A0ABM9G9B5_9BACL</name>
<accession>A0ABM9G9B5</accession>